<feature type="non-terminal residue" evidence="5">
    <location>
        <position position="225"/>
    </location>
</feature>
<proteinExistence type="predicted"/>
<dbReference type="Proteomes" id="UP001212841">
    <property type="component" value="Unassembled WGS sequence"/>
</dbReference>
<gene>
    <name evidence="5" type="ORF">HK097_003636</name>
</gene>
<evidence type="ECO:0000313" key="6">
    <source>
        <dbReference type="Proteomes" id="UP001212841"/>
    </source>
</evidence>
<keyword evidence="1" id="KW-0805">Transcription regulation</keyword>
<feature type="domain" description="SET" evidence="4">
    <location>
        <begin position="58"/>
        <end position="186"/>
    </location>
</feature>
<dbReference type="PANTHER" id="PTHR45747">
    <property type="entry name" value="HISTONE-LYSINE N-METHYLTRANSFERASE E(Z)"/>
    <property type="match status" value="1"/>
</dbReference>
<dbReference type="InterPro" id="IPR046341">
    <property type="entry name" value="SET_dom_sf"/>
</dbReference>
<accession>A0AAD5WZG7</accession>
<dbReference type="EMBL" id="JADGJD010001874">
    <property type="protein sequence ID" value="KAJ3037029.1"/>
    <property type="molecule type" value="Genomic_DNA"/>
</dbReference>
<dbReference type="SUPFAM" id="SSF82199">
    <property type="entry name" value="SET domain"/>
    <property type="match status" value="1"/>
</dbReference>
<dbReference type="InterPro" id="IPR001214">
    <property type="entry name" value="SET_dom"/>
</dbReference>
<protein>
    <recommendedName>
        <fullName evidence="4">SET domain-containing protein</fullName>
    </recommendedName>
</protein>
<evidence type="ECO:0000256" key="3">
    <source>
        <dbReference type="SAM" id="MobiDB-lite"/>
    </source>
</evidence>
<dbReference type="GO" id="GO:0005634">
    <property type="term" value="C:nucleus"/>
    <property type="evidence" value="ECO:0007669"/>
    <property type="project" value="TreeGrafter"/>
</dbReference>
<name>A0AAD5WZG7_9FUNG</name>
<dbReference type="GO" id="GO:0003682">
    <property type="term" value="F:chromatin binding"/>
    <property type="evidence" value="ECO:0007669"/>
    <property type="project" value="TreeGrafter"/>
</dbReference>
<dbReference type="Pfam" id="PF00856">
    <property type="entry name" value="SET"/>
    <property type="match status" value="1"/>
</dbReference>
<dbReference type="Gene3D" id="2.170.270.10">
    <property type="entry name" value="SET domain"/>
    <property type="match status" value="1"/>
</dbReference>
<reference evidence="5" key="1">
    <citation type="submission" date="2020-05" db="EMBL/GenBank/DDBJ databases">
        <title>Phylogenomic resolution of chytrid fungi.</title>
        <authorList>
            <person name="Stajich J.E."/>
            <person name="Amses K."/>
            <person name="Simmons R."/>
            <person name="Seto K."/>
            <person name="Myers J."/>
            <person name="Bonds A."/>
            <person name="Quandt C.A."/>
            <person name="Barry K."/>
            <person name="Liu P."/>
            <person name="Grigoriev I."/>
            <person name="Longcore J.E."/>
            <person name="James T.Y."/>
        </authorList>
    </citation>
    <scope>NUCLEOTIDE SEQUENCE</scope>
    <source>
        <strain evidence="5">JEL0318</strain>
    </source>
</reference>
<dbReference type="InterPro" id="IPR045318">
    <property type="entry name" value="EZH1/2-like"/>
</dbReference>
<evidence type="ECO:0000259" key="4">
    <source>
        <dbReference type="PROSITE" id="PS50280"/>
    </source>
</evidence>
<dbReference type="SMART" id="SM00317">
    <property type="entry name" value="SET"/>
    <property type="match status" value="1"/>
</dbReference>
<organism evidence="5 6">
    <name type="scientific">Rhizophlyctis rosea</name>
    <dbReference type="NCBI Taxonomy" id="64517"/>
    <lineage>
        <taxon>Eukaryota</taxon>
        <taxon>Fungi</taxon>
        <taxon>Fungi incertae sedis</taxon>
        <taxon>Chytridiomycota</taxon>
        <taxon>Chytridiomycota incertae sedis</taxon>
        <taxon>Chytridiomycetes</taxon>
        <taxon>Rhizophlyctidales</taxon>
        <taxon>Rhizophlyctidaceae</taxon>
        <taxon>Rhizophlyctis</taxon>
    </lineage>
</organism>
<comment type="caution">
    <text evidence="5">The sequence shown here is derived from an EMBL/GenBank/DDBJ whole genome shotgun (WGS) entry which is preliminary data.</text>
</comment>
<dbReference type="PROSITE" id="PS50280">
    <property type="entry name" value="SET"/>
    <property type="match status" value="1"/>
</dbReference>
<evidence type="ECO:0000256" key="1">
    <source>
        <dbReference type="ARBA" id="ARBA00023015"/>
    </source>
</evidence>
<evidence type="ECO:0000256" key="2">
    <source>
        <dbReference type="ARBA" id="ARBA00023163"/>
    </source>
</evidence>
<dbReference type="AlphaFoldDB" id="A0AAD5WZG7"/>
<dbReference type="GO" id="GO:0046976">
    <property type="term" value="F:histone H3K27 methyltransferase activity"/>
    <property type="evidence" value="ECO:0007669"/>
    <property type="project" value="TreeGrafter"/>
</dbReference>
<evidence type="ECO:0000313" key="5">
    <source>
        <dbReference type="EMBL" id="KAJ3037029.1"/>
    </source>
</evidence>
<keyword evidence="2" id="KW-0804">Transcription</keyword>
<dbReference type="GO" id="GO:0031507">
    <property type="term" value="P:heterochromatin formation"/>
    <property type="evidence" value="ECO:0007669"/>
    <property type="project" value="TreeGrafter"/>
</dbReference>
<dbReference type="PANTHER" id="PTHR45747:SF4">
    <property type="entry name" value="HISTONE-LYSINE N-METHYLTRANSFERASE E(Z)"/>
    <property type="match status" value="1"/>
</dbReference>
<feature type="region of interest" description="Disordered" evidence="3">
    <location>
        <begin position="188"/>
        <end position="225"/>
    </location>
</feature>
<keyword evidence="6" id="KW-1185">Reference proteome</keyword>
<sequence>QRLPGEDAEKKKGCECVNRQRECDPDLCRCCGADDDHDEHERNMHSCRNQNIMRGKSKHTSVGLSTVHGRGLFVREPVQAADFVIEFKGAVISDHETLRRDLLCEIPNLHYAFTGATKDGDHGDYSLMFDIDPTMKGNKARYINNAHEEGMQNVKPVVMLVSGTLRLGFYAARDLQAGEELFFVYKPKKKDASSDDEEPPEPMIVDAAAKSDDDDEEYRPRRKRT</sequence>